<dbReference type="EMBL" id="CP121472">
    <property type="protein sequence ID" value="WPL19583.1"/>
    <property type="molecule type" value="Genomic_DNA"/>
</dbReference>
<accession>A0ABZ0SEU5</accession>
<keyword evidence="2" id="KW-1185">Reference proteome</keyword>
<dbReference type="RefSeq" id="WP_328985332.1">
    <property type="nucleotide sequence ID" value="NZ_CP121472.1"/>
</dbReference>
<protein>
    <recommendedName>
        <fullName evidence="3">DUF4340 domain-containing protein</fullName>
    </recommendedName>
</protein>
<organism evidence="1 2">
    <name type="scientific">Thiorhodovibrio winogradskyi</name>
    <dbReference type="NCBI Taxonomy" id="77007"/>
    <lineage>
        <taxon>Bacteria</taxon>
        <taxon>Pseudomonadati</taxon>
        <taxon>Pseudomonadota</taxon>
        <taxon>Gammaproteobacteria</taxon>
        <taxon>Chromatiales</taxon>
        <taxon>Chromatiaceae</taxon>
        <taxon>Thiorhodovibrio</taxon>
    </lineage>
</organism>
<gene>
    <name evidence="1" type="ORF">Thiowin_04720</name>
</gene>
<proteinExistence type="predicted"/>
<evidence type="ECO:0000313" key="2">
    <source>
        <dbReference type="Proteomes" id="UP001432180"/>
    </source>
</evidence>
<reference evidence="1 2" key="1">
    <citation type="journal article" date="2023" name="Microorganisms">
        <title>Thiorhodovibrio frisius and Trv. litoralis spp. nov., Two Novel Members from a Clade of Fastidious Purple Sulfur Bacteria That Exhibit Unique Red-Shifted Light-Harvesting Capabilities.</title>
        <authorList>
            <person name="Methner A."/>
            <person name="Kuzyk S.B."/>
            <person name="Petersen J."/>
            <person name="Bauer S."/>
            <person name="Brinkmann H."/>
            <person name="Sichau K."/>
            <person name="Wanner G."/>
            <person name="Wolf J."/>
            <person name="Neumann-Schaal M."/>
            <person name="Henke P."/>
            <person name="Tank M."/>
            <person name="Sproer C."/>
            <person name="Bunk B."/>
            <person name="Overmann J."/>
        </authorList>
    </citation>
    <scope>NUCLEOTIDE SEQUENCE [LARGE SCALE GENOMIC DNA]</scope>
    <source>
        <strain evidence="1 2">DSM 6702</strain>
    </source>
</reference>
<dbReference type="Proteomes" id="UP001432180">
    <property type="component" value="Chromosome"/>
</dbReference>
<evidence type="ECO:0000313" key="1">
    <source>
        <dbReference type="EMBL" id="WPL19583.1"/>
    </source>
</evidence>
<name>A0ABZ0SEU5_9GAMM</name>
<sequence length="191" mass="20606">MSGRWLINGLLLTLCTLLFLLARGQPESPPGLAGLIGFAPEQVTRIQLRQRGEAPLSFELSSDGWVMRDPVQGKVTAIMSERLDALVRAPAAVVFKPPMAVDQAAGDEAAEHQVSMLADMGLADPWLTLELNDLRLRAGAAEPIDRRRYLLAGDAVLLIDDRWLLPLLAAPADYLADDFSAAEPPAAPAVF</sequence>
<evidence type="ECO:0008006" key="3">
    <source>
        <dbReference type="Google" id="ProtNLM"/>
    </source>
</evidence>